<keyword evidence="1" id="KW-0175">Coiled coil</keyword>
<feature type="coiled-coil region" evidence="1">
    <location>
        <begin position="454"/>
        <end position="481"/>
    </location>
</feature>
<dbReference type="AlphaFoldDB" id="A0AAD4GSM1"/>
<gene>
    <name evidence="3" type="ORF">FE257_009679</name>
</gene>
<name>A0AAD4GSM1_ASPNN</name>
<feature type="region of interest" description="Disordered" evidence="2">
    <location>
        <begin position="284"/>
        <end position="309"/>
    </location>
</feature>
<feature type="region of interest" description="Disordered" evidence="2">
    <location>
        <begin position="507"/>
        <end position="542"/>
    </location>
</feature>
<reference evidence="3" key="1">
    <citation type="journal article" date="2019" name="Beilstein J. Org. Chem.">
        <title>Nanangenines: drimane sesquiterpenoids as the dominant metabolite cohort of a novel Australian fungus, Aspergillus nanangensis.</title>
        <authorList>
            <person name="Lacey H.J."/>
            <person name="Gilchrist C.L.M."/>
            <person name="Crombie A."/>
            <person name="Kalaitzis J.A."/>
            <person name="Vuong D."/>
            <person name="Rutledge P.J."/>
            <person name="Turner P."/>
            <person name="Pitt J.I."/>
            <person name="Lacey E."/>
            <person name="Chooi Y.H."/>
            <person name="Piggott A.M."/>
        </authorList>
    </citation>
    <scope>NUCLEOTIDE SEQUENCE</scope>
    <source>
        <strain evidence="3">MST-FP2251</strain>
    </source>
</reference>
<evidence type="ECO:0000256" key="2">
    <source>
        <dbReference type="SAM" id="MobiDB-lite"/>
    </source>
</evidence>
<feature type="region of interest" description="Disordered" evidence="2">
    <location>
        <begin position="108"/>
        <end position="130"/>
    </location>
</feature>
<reference evidence="3" key="2">
    <citation type="submission" date="2020-02" db="EMBL/GenBank/DDBJ databases">
        <authorList>
            <person name="Gilchrist C.L.M."/>
            <person name="Chooi Y.-H."/>
        </authorList>
    </citation>
    <scope>NUCLEOTIDE SEQUENCE</scope>
    <source>
        <strain evidence="3">MST-FP2251</strain>
    </source>
</reference>
<proteinExistence type="predicted"/>
<protein>
    <submittedName>
        <fullName evidence="3">Uncharacterized protein</fullName>
    </submittedName>
</protein>
<feature type="region of interest" description="Disordered" evidence="2">
    <location>
        <begin position="348"/>
        <end position="437"/>
    </location>
</feature>
<evidence type="ECO:0000313" key="4">
    <source>
        <dbReference type="Proteomes" id="UP001194746"/>
    </source>
</evidence>
<feature type="compositionally biased region" description="Low complexity" evidence="2">
    <location>
        <begin position="1"/>
        <end position="13"/>
    </location>
</feature>
<feature type="region of interest" description="Disordered" evidence="2">
    <location>
        <begin position="145"/>
        <end position="189"/>
    </location>
</feature>
<organism evidence="3 4">
    <name type="scientific">Aspergillus nanangensis</name>
    <dbReference type="NCBI Taxonomy" id="2582783"/>
    <lineage>
        <taxon>Eukaryota</taxon>
        <taxon>Fungi</taxon>
        <taxon>Dikarya</taxon>
        <taxon>Ascomycota</taxon>
        <taxon>Pezizomycotina</taxon>
        <taxon>Eurotiomycetes</taxon>
        <taxon>Eurotiomycetidae</taxon>
        <taxon>Eurotiales</taxon>
        <taxon>Aspergillaceae</taxon>
        <taxon>Aspergillus</taxon>
        <taxon>Aspergillus subgen. Circumdati</taxon>
    </lineage>
</organism>
<accession>A0AAD4GSM1</accession>
<feature type="compositionally biased region" description="Low complexity" evidence="2">
    <location>
        <begin position="391"/>
        <end position="405"/>
    </location>
</feature>
<feature type="compositionally biased region" description="Polar residues" evidence="2">
    <location>
        <begin position="146"/>
        <end position="155"/>
    </location>
</feature>
<feature type="region of interest" description="Disordered" evidence="2">
    <location>
        <begin position="1"/>
        <end position="25"/>
    </location>
</feature>
<dbReference type="Proteomes" id="UP001194746">
    <property type="component" value="Unassembled WGS sequence"/>
</dbReference>
<feature type="region of interest" description="Disordered" evidence="2">
    <location>
        <begin position="202"/>
        <end position="232"/>
    </location>
</feature>
<comment type="caution">
    <text evidence="3">The sequence shown here is derived from an EMBL/GenBank/DDBJ whole genome shotgun (WGS) entry which is preliminary data.</text>
</comment>
<dbReference type="EMBL" id="VCAU01000057">
    <property type="protein sequence ID" value="KAF9887726.1"/>
    <property type="molecule type" value="Genomic_DNA"/>
</dbReference>
<sequence>MSRSLNSSRSTSLRSRHGPSVPASDLCFDTALPPMSSKELVTTTAARRHFRDSESSIVMHNLRANPKAAAALGINPDAMPTLIARNGSSHRRSGSTLKTVMRKIFTRKRRSDTDSLEDQDFRSSHPQTLRKYGDVSADRCIVFPNSLGSKHSNPPSRDHDPPIPLNDALEKLQSRPPRRRRATLPSLIFSDDDESRDTLEAVVHSDRTGNSTHAQSDDEIRQMRRRSRSANALRSLAKDHRMSPIQWRRRSIESYVTTYGGASDSDLSPRPPTRTTIASVITKPSTDPSIYTRTDEEEEDDTESIAIPPNVSTLVNSMQHDENVSLEQRLTTLEVKLIDLEFAIARMQNGRGDPSPTDMQSKKVADTTAASRQHRRKQSSSHTPQSGTSTPSVESVPAAPAAERPLSTSTIRPTPPPQDHSPPFQRPRLMPSLGSMNDGHGISVEQYSALVMLLRREQTARRALEGEVSSLRDDVRQLQRMASDPIGIGTMYPIRSAESSEFLRIRSGLTTDSPRSEKVGSPYESDSDWERGETQPPDDVFRSRWKSARRIEVGGMI</sequence>
<evidence type="ECO:0000313" key="3">
    <source>
        <dbReference type="EMBL" id="KAF9887726.1"/>
    </source>
</evidence>
<keyword evidence="4" id="KW-1185">Reference proteome</keyword>
<evidence type="ECO:0000256" key="1">
    <source>
        <dbReference type="SAM" id="Coils"/>
    </source>
</evidence>